<comment type="caution">
    <text evidence="2">The sequence shown here is derived from an EMBL/GenBank/DDBJ whole genome shotgun (WGS) entry which is preliminary data.</text>
</comment>
<name>A0A1M3KYM1_9BACT</name>
<organism evidence="2 3">
    <name type="scientific">Candidatus Kapaibacterium thiocyanatum</name>
    <dbReference type="NCBI Taxonomy" id="1895771"/>
    <lineage>
        <taxon>Bacteria</taxon>
        <taxon>Pseudomonadati</taxon>
        <taxon>Candidatus Kapaibacteriota</taxon>
        <taxon>Candidatus Kapaibacteriia</taxon>
        <taxon>Candidatus Kapaibacteriales</taxon>
        <taxon>Candidatus Kapaibacteriaceae</taxon>
        <taxon>Candidatus Kapaibacterium</taxon>
    </lineage>
</organism>
<protein>
    <recommendedName>
        <fullName evidence="4">Aromatic hydrocarbon degradation protein</fullName>
    </recommendedName>
</protein>
<dbReference type="EMBL" id="MKVH01000021">
    <property type="protein sequence ID" value="OJX57583.1"/>
    <property type="molecule type" value="Genomic_DNA"/>
</dbReference>
<dbReference type="AlphaFoldDB" id="A0A1M3KYM1"/>
<evidence type="ECO:0000313" key="3">
    <source>
        <dbReference type="Proteomes" id="UP000184233"/>
    </source>
</evidence>
<feature type="chain" id="PRO_5012793041" description="Aromatic hydrocarbon degradation protein" evidence="1">
    <location>
        <begin position="23"/>
        <end position="413"/>
    </location>
</feature>
<accession>A0A1M3KYM1</accession>
<evidence type="ECO:0000256" key="1">
    <source>
        <dbReference type="SAM" id="SignalP"/>
    </source>
</evidence>
<dbReference type="SUPFAM" id="SSF56935">
    <property type="entry name" value="Porins"/>
    <property type="match status" value="1"/>
</dbReference>
<dbReference type="Gene3D" id="2.40.160.60">
    <property type="entry name" value="Outer membrane protein transport protein (OMPP1/FadL/TodX)"/>
    <property type="match status" value="1"/>
</dbReference>
<sequence length="413" mass="43751">MMRRILVLSIVSIAVLTTQSHAQGGSNYSIFGLGDLRRGVGALYDAMAGTSIAMQTDHGINTVNPALLGMTPYTRLQTGYHFKQNLNIQGGRNSYQNNGELDGVMSMFSVDTSLGIGINFGLLPYSSVNYSLSRPLSTTIEGQTISGHSLQIGDGGISAIILGASTKITDRLYVGASMQALFGTITQTDQVIVDAGGYYTSQSISSYDVRGLLFRGGIYWNVAQNIFIGAIIGGGGNASVEHTDRAVGVRPGELFFDSTMTYNKTSALPFTAGLGATWKNGRTQIGADLQFEDYSGLNVQQTPNATYGTAFRATAAAAQSGAHHTNATFGERVGYSAGVGYQQMYYKVQGSTLAEYFVSGGFNFPLGGAAMVDAAATLGIRTPMGGSGQQNVFGRLSVAFSIGEIWFRPFARE</sequence>
<proteinExistence type="predicted"/>
<gene>
    <name evidence="2" type="ORF">BGO89_06305</name>
</gene>
<keyword evidence="1" id="KW-0732">Signal</keyword>
<evidence type="ECO:0000313" key="2">
    <source>
        <dbReference type="EMBL" id="OJX57583.1"/>
    </source>
</evidence>
<dbReference type="Proteomes" id="UP000184233">
    <property type="component" value="Unassembled WGS sequence"/>
</dbReference>
<feature type="signal peptide" evidence="1">
    <location>
        <begin position="1"/>
        <end position="22"/>
    </location>
</feature>
<reference evidence="2 3" key="1">
    <citation type="submission" date="2016-09" db="EMBL/GenBank/DDBJ databases">
        <title>Genome-resolved meta-omics ties microbial dynamics to process performance in biotechnology for thiocyanate degradation.</title>
        <authorList>
            <person name="Kantor R.S."/>
            <person name="Huddy R.J."/>
            <person name="Iyer R."/>
            <person name="Thomas B.C."/>
            <person name="Brown C.T."/>
            <person name="Anantharaman K."/>
            <person name="Tringe S."/>
            <person name="Hettich R.L."/>
            <person name="Harrison S.T."/>
            <person name="Banfield J.F."/>
        </authorList>
    </citation>
    <scope>NUCLEOTIDE SEQUENCE [LARGE SCALE GENOMIC DNA]</scope>
    <source>
        <strain evidence="2">59-99</strain>
    </source>
</reference>
<dbReference type="STRING" id="1895771.BGO89_06305"/>
<evidence type="ECO:0008006" key="4">
    <source>
        <dbReference type="Google" id="ProtNLM"/>
    </source>
</evidence>